<evidence type="ECO:0000256" key="1">
    <source>
        <dbReference type="SAM" id="MobiDB-lite"/>
    </source>
</evidence>
<dbReference type="Pfam" id="PF10988">
    <property type="entry name" value="DUF2807"/>
    <property type="match status" value="1"/>
</dbReference>
<accession>A0A081PIE5</accession>
<sequence>MKTHSLTKKLCLLFTLVTLGTFIVKAQSTKNVSLNSFNSVSVSAGIQLIITQSNSESARIEANSNNIDDVVLENSGGRLNVKWKKLDGFFSKNRNREAKVYLNYKNLNSVSASSGSLLKSTNVLKADRLSVDVSSGANLNLQLACNNLEVNTSSGSNAKLSGSAKNIAIDSSSGSTVSAVETNTEYAKAQASSGANIRVSVSKGIEASASSGGNINYKGDAALNKKGSSRSGSVNKIG</sequence>
<feature type="domain" description="Putative auto-transporter adhesin head GIN" evidence="3">
    <location>
        <begin position="37"/>
        <end position="221"/>
    </location>
</feature>
<evidence type="ECO:0000259" key="3">
    <source>
        <dbReference type="Pfam" id="PF10988"/>
    </source>
</evidence>
<evidence type="ECO:0000313" key="4">
    <source>
        <dbReference type="EMBL" id="KEQ30468.1"/>
    </source>
</evidence>
<feature type="chain" id="PRO_5001761835" description="Putative auto-transporter adhesin head GIN domain-containing protein" evidence="2">
    <location>
        <begin position="27"/>
        <end position="238"/>
    </location>
</feature>
<protein>
    <recommendedName>
        <fullName evidence="3">Putative auto-transporter adhesin head GIN domain-containing protein</fullName>
    </recommendedName>
</protein>
<evidence type="ECO:0000313" key="5">
    <source>
        <dbReference type="Proteomes" id="UP000028007"/>
    </source>
</evidence>
<keyword evidence="5" id="KW-1185">Reference proteome</keyword>
<evidence type="ECO:0000256" key="2">
    <source>
        <dbReference type="SAM" id="SignalP"/>
    </source>
</evidence>
<comment type="caution">
    <text evidence="4">The sequence shown here is derived from an EMBL/GenBank/DDBJ whole genome shotgun (WGS) entry which is preliminary data.</text>
</comment>
<feature type="compositionally biased region" description="Polar residues" evidence="1">
    <location>
        <begin position="229"/>
        <end position="238"/>
    </location>
</feature>
<dbReference type="EMBL" id="JNFF01000035">
    <property type="protein sequence ID" value="KEQ30468.1"/>
    <property type="molecule type" value="Genomic_DNA"/>
</dbReference>
<dbReference type="Proteomes" id="UP000028007">
    <property type="component" value="Unassembled WGS sequence"/>
</dbReference>
<name>A0A081PIE5_9SPHI</name>
<keyword evidence="2" id="KW-0732">Signal</keyword>
<organism evidence="4 5">
    <name type="scientific">Pedobacter antarcticus 4BY</name>
    <dbReference type="NCBI Taxonomy" id="1358423"/>
    <lineage>
        <taxon>Bacteria</taxon>
        <taxon>Pseudomonadati</taxon>
        <taxon>Bacteroidota</taxon>
        <taxon>Sphingobacteriia</taxon>
        <taxon>Sphingobacteriales</taxon>
        <taxon>Sphingobacteriaceae</taxon>
        <taxon>Pedobacter</taxon>
    </lineage>
</organism>
<dbReference type="InterPro" id="IPR021255">
    <property type="entry name" value="DUF2807"/>
</dbReference>
<dbReference type="RefSeq" id="WP_037439619.1">
    <property type="nucleotide sequence ID" value="NZ_JNFF01000035.1"/>
</dbReference>
<feature type="region of interest" description="Disordered" evidence="1">
    <location>
        <begin position="210"/>
        <end position="238"/>
    </location>
</feature>
<proteinExistence type="predicted"/>
<dbReference type="AlphaFoldDB" id="A0A081PIE5"/>
<feature type="signal peptide" evidence="2">
    <location>
        <begin position="1"/>
        <end position="26"/>
    </location>
</feature>
<dbReference type="Gene3D" id="2.160.20.120">
    <property type="match status" value="1"/>
</dbReference>
<dbReference type="OrthoDB" id="942536at2"/>
<gene>
    <name evidence="4" type="ORF">N180_09205</name>
</gene>
<reference evidence="4 5" key="1">
    <citation type="journal article" date="1992" name="Int. J. Syst. Bacteriol.">
        <title>Sphingobacterium antarcticus sp. nov. a Psychrotrophic Bacterium from the Soils of Schirmacher Oasis, Antarctica.</title>
        <authorList>
            <person name="Shivaji S."/>
            <person name="Ray M.K."/>
            <person name="Rao N.S."/>
            <person name="Saiserr L."/>
            <person name="Jagannadham M.V."/>
            <person name="Kumar G.S."/>
            <person name="Reddy G."/>
            <person name="Bhargava P.M."/>
        </authorList>
    </citation>
    <scope>NUCLEOTIDE SEQUENCE [LARGE SCALE GENOMIC DNA]</scope>
    <source>
        <strain evidence="4 5">4BY</strain>
    </source>
</reference>
<dbReference type="eggNOG" id="COG1983">
    <property type="taxonomic scope" value="Bacteria"/>
</dbReference>